<accession>A0A1R2CRI2</accession>
<gene>
    <name evidence="1" type="ORF">SteCoe_5752</name>
</gene>
<name>A0A1R2CRI2_9CILI</name>
<protein>
    <submittedName>
        <fullName evidence="1">Uncharacterized protein</fullName>
    </submittedName>
</protein>
<evidence type="ECO:0000313" key="2">
    <source>
        <dbReference type="Proteomes" id="UP000187209"/>
    </source>
</evidence>
<comment type="caution">
    <text evidence="1">The sequence shown here is derived from an EMBL/GenBank/DDBJ whole genome shotgun (WGS) entry which is preliminary data.</text>
</comment>
<dbReference type="Proteomes" id="UP000187209">
    <property type="component" value="Unassembled WGS sequence"/>
</dbReference>
<keyword evidence="2" id="KW-1185">Reference proteome</keyword>
<proteinExistence type="predicted"/>
<dbReference type="EMBL" id="MPUH01000077">
    <property type="protein sequence ID" value="OMJ91609.1"/>
    <property type="molecule type" value="Genomic_DNA"/>
</dbReference>
<evidence type="ECO:0000313" key="1">
    <source>
        <dbReference type="EMBL" id="OMJ91609.1"/>
    </source>
</evidence>
<sequence length="224" mass="26014">MKSYQSKIGPPKQSFKILLNSILLRVIPSTLSHHRCFSAKNSPYQNQTSIERLRSVIQCTSRYHSPKFSTTVKLTLKKKLKKKSKTPGNRLHKKKKSNIKPKKKFEKLKEVDQNFCSFAPKIYKNQIFRDVYDNISNHDRIVDITEQTKDEIDNSFLVDGKLFVSDDLKRIEGKILEQHLVRPPDNSYLDEMKAPIDIKKKIIKKLSELAISQKKSSQISISKQ</sequence>
<organism evidence="1 2">
    <name type="scientific">Stentor coeruleus</name>
    <dbReference type="NCBI Taxonomy" id="5963"/>
    <lineage>
        <taxon>Eukaryota</taxon>
        <taxon>Sar</taxon>
        <taxon>Alveolata</taxon>
        <taxon>Ciliophora</taxon>
        <taxon>Postciliodesmatophora</taxon>
        <taxon>Heterotrichea</taxon>
        <taxon>Heterotrichida</taxon>
        <taxon>Stentoridae</taxon>
        <taxon>Stentor</taxon>
    </lineage>
</organism>
<dbReference type="AlphaFoldDB" id="A0A1R2CRI2"/>
<reference evidence="1 2" key="1">
    <citation type="submission" date="2016-11" db="EMBL/GenBank/DDBJ databases">
        <title>The macronuclear genome of Stentor coeruleus: a giant cell with tiny introns.</title>
        <authorList>
            <person name="Slabodnick M."/>
            <person name="Ruby J.G."/>
            <person name="Reiff S.B."/>
            <person name="Swart E.C."/>
            <person name="Gosai S."/>
            <person name="Prabakaran S."/>
            <person name="Witkowska E."/>
            <person name="Larue G.E."/>
            <person name="Fisher S."/>
            <person name="Freeman R.M."/>
            <person name="Gunawardena J."/>
            <person name="Chu W."/>
            <person name="Stover N.A."/>
            <person name="Gregory B.D."/>
            <person name="Nowacki M."/>
            <person name="Derisi J."/>
            <person name="Roy S.W."/>
            <person name="Marshall W.F."/>
            <person name="Sood P."/>
        </authorList>
    </citation>
    <scope>NUCLEOTIDE SEQUENCE [LARGE SCALE GENOMIC DNA]</scope>
    <source>
        <strain evidence="1">WM001</strain>
    </source>
</reference>